<proteinExistence type="predicted"/>
<keyword evidence="1" id="KW-0732">Signal</keyword>
<evidence type="ECO:0000256" key="1">
    <source>
        <dbReference type="SAM" id="SignalP"/>
    </source>
</evidence>
<gene>
    <name evidence="2" type="ORF">SAMN05216498_2793</name>
</gene>
<evidence type="ECO:0000313" key="3">
    <source>
        <dbReference type="Proteomes" id="UP000199334"/>
    </source>
</evidence>
<dbReference type="RefSeq" id="WP_093857202.1">
    <property type="nucleotide sequence ID" value="NZ_BJVZ01000004.1"/>
</dbReference>
<feature type="signal peptide" evidence="1">
    <location>
        <begin position="1"/>
        <end position="18"/>
    </location>
</feature>
<reference evidence="2 3" key="1">
    <citation type="submission" date="2016-10" db="EMBL/GenBank/DDBJ databases">
        <authorList>
            <person name="de Groot N.N."/>
        </authorList>
    </citation>
    <scope>NUCLEOTIDE SEQUENCE [LARGE SCALE GENOMIC DNA]</scope>
    <source>
        <strain evidence="2 3">CGMCC 1.3442</strain>
    </source>
</reference>
<dbReference type="AlphaFoldDB" id="A0A1H0DAV2"/>
<name>A0A1H0DAV2_9BACI</name>
<dbReference type="PROSITE" id="PS51257">
    <property type="entry name" value="PROKAR_LIPOPROTEIN"/>
    <property type="match status" value="1"/>
</dbReference>
<protein>
    <submittedName>
        <fullName evidence="2">Uncharacterized protein</fullName>
    </submittedName>
</protein>
<evidence type="ECO:0000313" key="2">
    <source>
        <dbReference type="EMBL" id="SDN67280.1"/>
    </source>
</evidence>
<dbReference type="EMBL" id="FNIG01000007">
    <property type="protein sequence ID" value="SDN67280.1"/>
    <property type="molecule type" value="Genomic_DNA"/>
</dbReference>
<dbReference type="OrthoDB" id="2974243at2"/>
<organism evidence="2 3">
    <name type="scientific">Tenuibacillus multivorans</name>
    <dbReference type="NCBI Taxonomy" id="237069"/>
    <lineage>
        <taxon>Bacteria</taxon>
        <taxon>Bacillati</taxon>
        <taxon>Bacillota</taxon>
        <taxon>Bacilli</taxon>
        <taxon>Bacillales</taxon>
        <taxon>Bacillaceae</taxon>
        <taxon>Tenuibacillus</taxon>
    </lineage>
</organism>
<keyword evidence="3" id="KW-1185">Reference proteome</keyword>
<sequence length="114" mass="13085">MRIIAMFSTLLFIFGLMGCTTTDEQPQFLSHEEDKYTIVVVLGTDIEDINTQEIVTTVGNNLYEMRTYLSTSHQDLSNLDLEVKESPIFMIYDTEGKVLETNNDQEVLDFFNSN</sequence>
<dbReference type="Proteomes" id="UP000199334">
    <property type="component" value="Unassembled WGS sequence"/>
</dbReference>
<feature type="chain" id="PRO_5038447225" evidence="1">
    <location>
        <begin position="19"/>
        <end position="114"/>
    </location>
</feature>
<accession>A0A1H0DAV2</accession>